<evidence type="ECO:0000256" key="3">
    <source>
        <dbReference type="ARBA" id="ARBA00022723"/>
    </source>
</evidence>
<dbReference type="AlphaFoldDB" id="A0A0H0XQY3"/>
<evidence type="ECO:0000313" key="10">
    <source>
        <dbReference type="EMBL" id="KLI64774.1"/>
    </source>
</evidence>
<evidence type="ECO:0000256" key="1">
    <source>
        <dbReference type="ARBA" id="ARBA00001947"/>
    </source>
</evidence>
<keyword evidence="3" id="KW-0479">Metal-binding</keyword>
<evidence type="ECO:0000256" key="4">
    <source>
        <dbReference type="ARBA" id="ARBA00022801"/>
    </source>
</evidence>
<evidence type="ECO:0000256" key="6">
    <source>
        <dbReference type="ARBA" id="ARBA00023049"/>
    </source>
</evidence>
<dbReference type="PANTHER" id="PTHR21666">
    <property type="entry name" value="PEPTIDASE-RELATED"/>
    <property type="match status" value="1"/>
</dbReference>
<dbReference type="CDD" id="cd12797">
    <property type="entry name" value="M23_peptidase"/>
    <property type="match status" value="1"/>
</dbReference>
<dbReference type="InterPro" id="IPR050570">
    <property type="entry name" value="Cell_wall_metabolism_enzyme"/>
</dbReference>
<dbReference type="GO" id="GO:0006508">
    <property type="term" value="P:proteolysis"/>
    <property type="evidence" value="ECO:0007669"/>
    <property type="project" value="UniProtKB-KW"/>
</dbReference>
<dbReference type="SUPFAM" id="SSF51261">
    <property type="entry name" value="Duplicated hybrid motif"/>
    <property type="match status" value="1"/>
</dbReference>
<feature type="domain" description="M23ase beta-sheet core" evidence="9">
    <location>
        <begin position="310"/>
        <end position="399"/>
    </location>
</feature>
<gene>
    <name evidence="10" type="ORF">AAV99_04430</name>
</gene>
<dbReference type="Pfam" id="PF01551">
    <property type="entry name" value="Peptidase_M23"/>
    <property type="match status" value="1"/>
</dbReference>
<name>A0A0H0XQY3_9SPHN</name>
<sequence length="404" mass="42381">MAKFDHRLILLACSAILFAAAASAQRGPVFDSAGDTRAALAQALEERSAAQARSERLEAEAEQAEDAADRAAREAAAVAARIQQAEAGIAAARARMAMVDRERTDLREVLGQEQHPLIRLTAALQQFSRRPVALSLLRPGEVRDVVYLRAMLHNAVPQVQESTAGLRGQIARAASLRREAANAAEALRAEEVMLGTRREELAELETEARLAARAAGGEANREAERALALTEQVRDLDGLVDELDRAGRLRERLAALPGPKMRPAAPEAAVADASPVSSAVPARSAPSPYILPVSGRTVTGFGAPQESGLSQGITLAPIAGAQVVSPAAGRIAFSGPYRGYGQIVIIEHVGGWTSLITGLARSDVQVGTDVVGGAPLGIAGPGRPTVSLELRRSGEPVNPLLYTG</sequence>
<protein>
    <recommendedName>
        <fullName evidence="9">M23ase beta-sheet core domain-containing protein</fullName>
    </recommendedName>
</protein>
<keyword evidence="6" id="KW-0482">Metalloprotease</keyword>
<evidence type="ECO:0000313" key="11">
    <source>
        <dbReference type="Proteomes" id="UP000053455"/>
    </source>
</evidence>
<reference evidence="10 11" key="1">
    <citation type="submission" date="2015-04" db="EMBL/GenBank/DDBJ databases">
        <title>The draft genome sequence of Erythrobacter marinus HWDM-33.</title>
        <authorList>
            <person name="Zhuang L."/>
            <person name="Liu Y."/>
            <person name="Shao Z."/>
        </authorList>
    </citation>
    <scope>NUCLEOTIDE SEQUENCE [LARGE SCALE GENOMIC DNA]</scope>
    <source>
        <strain evidence="10 11">HWDM-33</strain>
    </source>
</reference>
<keyword evidence="8" id="KW-0732">Signal</keyword>
<comment type="cofactor">
    <cofactor evidence="1">
        <name>Zn(2+)</name>
        <dbReference type="ChEBI" id="CHEBI:29105"/>
    </cofactor>
</comment>
<evidence type="ECO:0000256" key="2">
    <source>
        <dbReference type="ARBA" id="ARBA00022670"/>
    </source>
</evidence>
<dbReference type="EMBL" id="LBHU01000001">
    <property type="protein sequence ID" value="KLI64774.1"/>
    <property type="molecule type" value="Genomic_DNA"/>
</dbReference>
<evidence type="ECO:0000259" key="9">
    <source>
        <dbReference type="Pfam" id="PF01551"/>
    </source>
</evidence>
<keyword evidence="5" id="KW-0862">Zinc</keyword>
<dbReference type="OrthoDB" id="9809144at2"/>
<organism evidence="10 11">
    <name type="scientific">Aurantiacibacter marinus</name>
    <dbReference type="NCBI Taxonomy" id="874156"/>
    <lineage>
        <taxon>Bacteria</taxon>
        <taxon>Pseudomonadati</taxon>
        <taxon>Pseudomonadota</taxon>
        <taxon>Alphaproteobacteria</taxon>
        <taxon>Sphingomonadales</taxon>
        <taxon>Erythrobacteraceae</taxon>
        <taxon>Aurantiacibacter</taxon>
    </lineage>
</organism>
<accession>A0A0H0XQY3</accession>
<dbReference type="InterPro" id="IPR016047">
    <property type="entry name" value="M23ase_b-sheet_dom"/>
</dbReference>
<dbReference type="PANTHER" id="PTHR21666:SF288">
    <property type="entry name" value="CELL DIVISION PROTEIN YTFB"/>
    <property type="match status" value="1"/>
</dbReference>
<feature type="coiled-coil region" evidence="7">
    <location>
        <begin position="40"/>
        <end position="102"/>
    </location>
</feature>
<dbReference type="GO" id="GO:0004222">
    <property type="term" value="F:metalloendopeptidase activity"/>
    <property type="evidence" value="ECO:0007669"/>
    <property type="project" value="TreeGrafter"/>
</dbReference>
<dbReference type="PATRIC" id="fig|874156.12.peg.921"/>
<dbReference type="InterPro" id="IPR011055">
    <property type="entry name" value="Dup_hybrid_motif"/>
</dbReference>
<evidence type="ECO:0000256" key="8">
    <source>
        <dbReference type="SAM" id="SignalP"/>
    </source>
</evidence>
<keyword evidence="4" id="KW-0378">Hydrolase</keyword>
<proteinExistence type="predicted"/>
<evidence type="ECO:0000256" key="7">
    <source>
        <dbReference type="SAM" id="Coils"/>
    </source>
</evidence>
<dbReference type="RefSeq" id="WP_047092639.1">
    <property type="nucleotide sequence ID" value="NZ_LBHU01000001.1"/>
</dbReference>
<feature type="chain" id="PRO_5002589522" description="M23ase beta-sheet core domain-containing protein" evidence="8">
    <location>
        <begin position="25"/>
        <end position="404"/>
    </location>
</feature>
<keyword evidence="7" id="KW-0175">Coiled coil</keyword>
<keyword evidence="2" id="KW-0645">Protease</keyword>
<dbReference type="Gene3D" id="2.70.70.10">
    <property type="entry name" value="Glucose Permease (Domain IIA)"/>
    <property type="match status" value="1"/>
</dbReference>
<dbReference type="Proteomes" id="UP000053455">
    <property type="component" value="Unassembled WGS sequence"/>
</dbReference>
<keyword evidence="11" id="KW-1185">Reference proteome</keyword>
<evidence type="ECO:0000256" key="5">
    <source>
        <dbReference type="ARBA" id="ARBA00022833"/>
    </source>
</evidence>
<dbReference type="GO" id="GO:0046872">
    <property type="term" value="F:metal ion binding"/>
    <property type="evidence" value="ECO:0007669"/>
    <property type="project" value="UniProtKB-KW"/>
</dbReference>
<dbReference type="STRING" id="874156.GCA_001021555_00390"/>
<feature type="signal peptide" evidence="8">
    <location>
        <begin position="1"/>
        <end position="24"/>
    </location>
</feature>
<comment type="caution">
    <text evidence="10">The sequence shown here is derived from an EMBL/GenBank/DDBJ whole genome shotgun (WGS) entry which is preliminary data.</text>
</comment>